<dbReference type="InterPro" id="IPR029039">
    <property type="entry name" value="Flavoprotein-like_sf"/>
</dbReference>
<accession>A0ABU0AEE2</accession>
<dbReference type="InterPro" id="IPR050712">
    <property type="entry name" value="NAD(P)H-dep_reductase"/>
</dbReference>
<sequence length="180" mass="20238">MKIAAFVGSNRKDSLNKKLTLFMQERYQEKVEIDILPLEKLPMYNQDNELDPPEIVKEIRTKILESDGLLFATPEYNHSIPAFLKNALDWFSRIEKVMLNKPAMIVGVSAGVLGTAKAQMHLRQILNSGGIGAVTLPGNEVFIGSALDKFNESGTFTHEQTIDFLDQVVENYIGWVNKVK</sequence>
<dbReference type="PANTHER" id="PTHR30543">
    <property type="entry name" value="CHROMATE REDUCTASE"/>
    <property type="match status" value="1"/>
</dbReference>
<comment type="similarity">
    <text evidence="1">Belongs to the azoreductase type 2 family.</text>
</comment>
<dbReference type="SUPFAM" id="SSF52218">
    <property type="entry name" value="Flavoproteins"/>
    <property type="match status" value="1"/>
</dbReference>
<evidence type="ECO:0000259" key="2">
    <source>
        <dbReference type="Pfam" id="PF03358"/>
    </source>
</evidence>
<comment type="caution">
    <text evidence="3">The sequence shown here is derived from an EMBL/GenBank/DDBJ whole genome shotgun (WGS) entry which is preliminary data.</text>
</comment>
<dbReference type="InterPro" id="IPR005025">
    <property type="entry name" value="FMN_Rdtase-like_dom"/>
</dbReference>
<gene>
    <name evidence="3" type="ORF">J2S17_001493</name>
</gene>
<name>A0ABU0AEE2_9BACI</name>
<reference evidence="3 4" key="1">
    <citation type="submission" date="2023-07" db="EMBL/GenBank/DDBJ databases">
        <title>Genomic Encyclopedia of Type Strains, Phase IV (KMG-IV): sequencing the most valuable type-strain genomes for metagenomic binning, comparative biology and taxonomic classification.</title>
        <authorList>
            <person name="Goeker M."/>
        </authorList>
    </citation>
    <scope>NUCLEOTIDE SEQUENCE [LARGE SCALE GENOMIC DNA]</scope>
    <source>
        <strain evidence="3 4">DSM 23494</strain>
    </source>
</reference>
<evidence type="ECO:0000256" key="1">
    <source>
        <dbReference type="ARBA" id="ARBA00009428"/>
    </source>
</evidence>
<feature type="domain" description="NADPH-dependent FMN reductase-like" evidence="2">
    <location>
        <begin position="1"/>
        <end position="146"/>
    </location>
</feature>
<dbReference type="RefSeq" id="WP_307473333.1">
    <property type="nucleotide sequence ID" value="NZ_JAUSUB010000005.1"/>
</dbReference>
<evidence type="ECO:0000313" key="3">
    <source>
        <dbReference type="EMBL" id="MDQ0269621.1"/>
    </source>
</evidence>
<protein>
    <submittedName>
        <fullName evidence="3">NAD(P)H-dependent FMN reductase</fullName>
    </submittedName>
</protein>
<evidence type="ECO:0000313" key="4">
    <source>
        <dbReference type="Proteomes" id="UP001238088"/>
    </source>
</evidence>
<organism evidence="3 4">
    <name type="scientific">Cytobacillus purgationiresistens</name>
    <dbReference type="NCBI Taxonomy" id="863449"/>
    <lineage>
        <taxon>Bacteria</taxon>
        <taxon>Bacillati</taxon>
        <taxon>Bacillota</taxon>
        <taxon>Bacilli</taxon>
        <taxon>Bacillales</taxon>
        <taxon>Bacillaceae</taxon>
        <taxon>Cytobacillus</taxon>
    </lineage>
</organism>
<keyword evidence="4" id="KW-1185">Reference proteome</keyword>
<proteinExistence type="inferred from homology"/>
<dbReference type="PANTHER" id="PTHR30543:SF21">
    <property type="entry name" value="NAD(P)H-DEPENDENT FMN REDUCTASE LOT6"/>
    <property type="match status" value="1"/>
</dbReference>
<dbReference type="Pfam" id="PF03358">
    <property type="entry name" value="FMN_red"/>
    <property type="match status" value="1"/>
</dbReference>
<dbReference type="EMBL" id="JAUSUB010000005">
    <property type="protein sequence ID" value="MDQ0269621.1"/>
    <property type="molecule type" value="Genomic_DNA"/>
</dbReference>
<dbReference type="Gene3D" id="3.40.50.360">
    <property type="match status" value="1"/>
</dbReference>
<dbReference type="Proteomes" id="UP001238088">
    <property type="component" value="Unassembled WGS sequence"/>
</dbReference>